<feature type="compositionally biased region" description="Low complexity" evidence="1">
    <location>
        <begin position="71"/>
        <end position="81"/>
    </location>
</feature>
<feature type="region of interest" description="Disordered" evidence="1">
    <location>
        <begin position="42"/>
        <end position="81"/>
    </location>
</feature>
<dbReference type="Gene3D" id="2.60.120.200">
    <property type="match status" value="1"/>
</dbReference>
<dbReference type="SUPFAM" id="SSF49899">
    <property type="entry name" value="Concanavalin A-like lectins/glucanases"/>
    <property type="match status" value="1"/>
</dbReference>
<keyword evidence="2" id="KW-1133">Transmembrane helix</keyword>
<dbReference type="Proteomes" id="UP001055337">
    <property type="component" value="Chromosome"/>
</dbReference>
<evidence type="ECO:0000256" key="2">
    <source>
        <dbReference type="SAM" id="Phobius"/>
    </source>
</evidence>
<dbReference type="InterPro" id="IPR013320">
    <property type="entry name" value="ConA-like_dom_sf"/>
</dbReference>
<name>A0ABY3TQR0_9MYCO</name>
<dbReference type="CDD" id="cd00413">
    <property type="entry name" value="Glyco_hydrolase_16"/>
    <property type="match status" value="1"/>
</dbReference>
<feature type="compositionally biased region" description="Low complexity" evidence="1">
    <location>
        <begin position="42"/>
        <end position="55"/>
    </location>
</feature>
<sequence length="461" mass="47583">MRGPVSGLPCSGWVAGALMAVGVGASITVGCGIAAADGGSSASSQSSAAHSNPSSRTTAATRGPQKKAVVARRTAAPAAGVGSTGRRVKVVAAPQITASATAAAQSSESAKATKSAAAAANPLSIFSAFARQIQVTFFNRTPTIYYDASKNVINGDGTITGQVIGSDADGDTLKYTVSTAADGTVEVDSSGKFTYTPGSGFNPTTGDIFTASVSDAMAGRYHGLMGLLVPGWGSKASLTAKVTGAIPPPGDPGTGTWGTPTRSAFFTHWSVLSDWWVYNGATQHGNRTPNQISFADGVMTLSGDAAGNDAGIAWGPGQKYGAWEVRVKIPAGAPNYDPVLLLWPDAENWPTGGEIDFMEIWGDGSRQAVNSVLHYSSTNQQAGATMKVDATQWHTYAVKWTPTEITTYVDGTPIFTTNDTSMFPPGPMHLAIQLDMLGPDISAEAQMQVAWVKEYSLASIA</sequence>
<evidence type="ECO:0000313" key="5">
    <source>
        <dbReference type="Proteomes" id="UP001055337"/>
    </source>
</evidence>
<dbReference type="Pfam" id="PF00722">
    <property type="entry name" value="Glyco_hydro_16"/>
    <property type="match status" value="1"/>
</dbReference>
<organism evidence="4 5">
    <name type="scientific">Mycolicibacterium crocinum</name>
    <dbReference type="NCBI Taxonomy" id="388459"/>
    <lineage>
        <taxon>Bacteria</taxon>
        <taxon>Bacillati</taxon>
        <taxon>Actinomycetota</taxon>
        <taxon>Actinomycetes</taxon>
        <taxon>Mycobacteriales</taxon>
        <taxon>Mycobacteriaceae</taxon>
        <taxon>Mycolicibacterium</taxon>
    </lineage>
</organism>
<evidence type="ECO:0000259" key="3">
    <source>
        <dbReference type="PROSITE" id="PS51762"/>
    </source>
</evidence>
<dbReference type="PANTHER" id="PTHR10963:SF60">
    <property type="entry name" value="GRAM-NEGATIVE BACTERIA-BINDING PROTEIN 1-RELATED"/>
    <property type="match status" value="1"/>
</dbReference>
<evidence type="ECO:0000256" key="1">
    <source>
        <dbReference type="SAM" id="MobiDB-lite"/>
    </source>
</evidence>
<dbReference type="PANTHER" id="PTHR10963">
    <property type="entry name" value="GLYCOSYL HYDROLASE-RELATED"/>
    <property type="match status" value="1"/>
</dbReference>
<proteinExistence type="predicted"/>
<dbReference type="PROSITE" id="PS51762">
    <property type="entry name" value="GH16_2"/>
    <property type="match status" value="1"/>
</dbReference>
<keyword evidence="2" id="KW-0812">Transmembrane</keyword>
<feature type="domain" description="GH16" evidence="3">
    <location>
        <begin position="255"/>
        <end position="460"/>
    </location>
</feature>
<evidence type="ECO:0000313" key="4">
    <source>
        <dbReference type="EMBL" id="ULN43633.1"/>
    </source>
</evidence>
<dbReference type="EMBL" id="CP092362">
    <property type="protein sequence ID" value="ULN43633.1"/>
    <property type="molecule type" value="Genomic_DNA"/>
</dbReference>
<dbReference type="InterPro" id="IPR000757">
    <property type="entry name" value="Beta-glucanase-like"/>
</dbReference>
<keyword evidence="2" id="KW-0472">Membrane</keyword>
<protein>
    <submittedName>
        <fullName evidence="4">Family 16 glycosylhydrolase</fullName>
    </submittedName>
</protein>
<feature type="transmembrane region" description="Helical" evidence="2">
    <location>
        <begin position="12"/>
        <end position="36"/>
    </location>
</feature>
<dbReference type="PROSITE" id="PS51257">
    <property type="entry name" value="PROKAR_LIPOPROTEIN"/>
    <property type="match status" value="1"/>
</dbReference>
<dbReference type="InterPro" id="IPR050546">
    <property type="entry name" value="Glycosyl_Hydrlase_16"/>
</dbReference>
<keyword evidence="5" id="KW-1185">Reference proteome</keyword>
<dbReference type="Pfam" id="PF17963">
    <property type="entry name" value="Big_9"/>
    <property type="match status" value="1"/>
</dbReference>
<accession>A0ABY3TQR0</accession>
<reference evidence="4" key="1">
    <citation type="submission" date="2022-08" db="EMBL/GenBank/DDBJ databases">
        <title>Whole genome sequencing of non-tuberculosis mycobacteria type-strains.</title>
        <authorList>
            <person name="Igarashi Y."/>
            <person name="Osugi A."/>
            <person name="Mitarai S."/>
        </authorList>
    </citation>
    <scope>NUCLEOTIDE SEQUENCE</scope>
    <source>
        <strain evidence="4">JCM 16369</strain>
    </source>
</reference>
<dbReference type="RefSeq" id="WP_240179815.1">
    <property type="nucleotide sequence ID" value="NZ_CP092362.2"/>
</dbReference>
<gene>
    <name evidence="4" type="ORF">MI149_11515</name>
</gene>